<dbReference type="Gene3D" id="3.30.160.390">
    <property type="entry name" value="Integrase, DNA-binding domain"/>
    <property type="match status" value="1"/>
</dbReference>
<sequence>MPLSDAKVRAAKPQDKPYKLFDGQGLYIEISPAGGKLWRWKYYFQGKEKRLALGRYPAVSIAAARGLVKGHQEVLGRGMDPAEERVGAYSAPASPHLEDVAREWFDKFRPKWTQGHAETILARLANNVFPYLGNSPISTIAAPDLLPVLRRIEARGAMETAHRVRGILSQVFCYAVACGYCDRDPAADLRNALAPAVVKPMAAFTTAKDVAGLLRAIDDFRGTPVVRAALQLAPLTMVRPGELRHAEWTEFALDTAEAPTWSIPAGKMKMRRDHIVPLSRQAVAVLQDLQPWTGHGRYVFPSARTASGSPSERPMSENAVLAALRRMGFSRDEMTGHGFRAMATTLLVEAGWEADLVDLQLAHAPANKVKAAYNRANRLEDRRRLLQAWADMLDGLRGRNCEGR</sequence>
<dbReference type="PATRIC" id="fig|1121448.10.peg.1280"/>
<dbReference type="KEGG" id="dgg:DGI_1285"/>
<dbReference type="eggNOG" id="COG0582">
    <property type="taxonomic scope" value="Bacteria"/>
</dbReference>
<dbReference type="CDD" id="cd00801">
    <property type="entry name" value="INT_P4_C"/>
    <property type="match status" value="1"/>
</dbReference>
<keyword evidence="4" id="KW-0233">DNA recombination</keyword>
<evidence type="ECO:0000256" key="4">
    <source>
        <dbReference type="ARBA" id="ARBA00023172"/>
    </source>
</evidence>
<dbReference type="InterPro" id="IPR050808">
    <property type="entry name" value="Phage_Integrase"/>
</dbReference>
<evidence type="ECO:0000313" key="6">
    <source>
        <dbReference type="EMBL" id="AGW13138.1"/>
    </source>
</evidence>
<dbReference type="InterPro" id="IPR013762">
    <property type="entry name" value="Integrase-like_cat_sf"/>
</dbReference>
<dbReference type="InterPro" id="IPR025166">
    <property type="entry name" value="Integrase_DNA_bind_dom"/>
</dbReference>
<dbReference type="InterPro" id="IPR038488">
    <property type="entry name" value="Integrase_DNA-bd_sf"/>
</dbReference>
<dbReference type="GO" id="GO:0003677">
    <property type="term" value="F:DNA binding"/>
    <property type="evidence" value="ECO:0007669"/>
    <property type="project" value="UniProtKB-KW"/>
</dbReference>
<dbReference type="EMBL" id="CP006585">
    <property type="protein sequence ID" value="AGW13138.1"/>
    <property type="molecule type" value="Genomic_DNA"/>
</dbReference>
<evidence type="ECO:0000256" key="1">
    <source>
        <dbReference type="ARBA" id="ARBA00008857"/>
    </source>
</evidence>
<dbReference type="STRING" id="1121448.DGI_1285"/>
<dbReference type="PROSITE" id="PS51898">
    <property type="entry name" value="TYR_RECOMBINASE"/>
    <property type="match status" value="1"/>
</dbReference>
<dbReference type="InterPro" id="IPR053876">
    <property type="entry name" value="Phage_int_M"/>
</dbReference>
<dbReference type="Pfam" id="PF22022">
    <property type="entry name" value="Phage_int_M"/>
    <property type="match status" value="1"/>
</dbReference>
<dbReference type="HOGENOM" id="CLU_027562_0_0_7"/>
<dbReference type="InterPro" id="IPR002104">
    <property type="entry name" value="Integrase_catalytic"/>
</dbReference>
<dbReference type="InterPro" id="IPR010998">
    <property type="entry name" value="Integrase_recombinase_N"/>
</dbReference>
<dbReference type="Pfam" id="PF13356">
    <property type="entry name" value="Arm-DNA-bind_3"/>
    <property type="match status" value="1"/>
</dbReference>
<dbReference type="PANTHER" id="PTHR30629">
    <property type="entry name" value="PROPHAGE INTEGRASE"/>
    <property type="match status" value="1"/>
</dbReference>
<dbReference type="InterPro" id="IPR011010">
    <property type="entry name" value="DNA_brk_join_enz"/>
</dbReference>
<keyword evidence="2" id="KW-0229">DNA integration</keyword>
<reference evidence="6 7" key="1">
    <citation type="journal article" date="2013" name="J. Bacteriol.">
        <title>Roles of HynAB and Ech, the only two hydrogenases found in the model sulfate reducer Desulfovibrio gigas.</title>
        <authorList>
            <person name="Morais-Silva F.O."/>
            <person name="Santos C.I."/>
            <person name="Rodrigues R."/>
            <person name="Pereira I.A."/>
            <person name="Rodrigues-Pousada C."/>
        </authorList>
    </citation>
    <scope>NUCLEOTIDE SEQUENCE [LARGE SCALE GENOMIC DNA]</scope>
    <source>
        <strain evidence="7">ATCC 19364 / DSM 1382 / NCIMB 9332 / VKM B-1759</strain>
    </source>
</reference>
<dbReference type="SUPFAM" id="SSF56349">
    <property type="entry name" value="DNA breaking-rejoining enzymes"/>
    <property type="match status" value="1"/>
</dbReference>
<dbReference type="Pfam" id="PF00589">
    <property type="entry name" value="Phage_integrase"/>
    <property type="match status" value="1"/>
</dbReference>
<protein>
    <submittedName>
        <fullName evidence="6">Putative integrase</fullName>
    </submittedName>
</protein>
<reference evidence="7" key="2">
    <citation type="submission" date="2013-07" db="EMBL/GenBank/DDBJ databases">
        <authorList>
            <person name="Morais-Silva F.O."/>
            <person name="Rezende A.M."/>
            <person name="Pimentel C."/>
            <person name="Resende D.M."/>
            <person name="Santos C.I."/>
            <person name="Clemente C."/>
            <person name="de Oliveira L.M."/>
            <person name="da Silva S.M."/>
            <person name="Costa D.A."/>
            <person name="Varela-Raposo A."/>
            <person name="Horacio E.C.A."/>
            <person name="Matos M."/>
            <person name="Flores O."/>
            <person name="Ruiz J.C."/>
            <person name="Rodrigues-Pousada C."/>
        </authorList>
    </citation>
    <scope>NUCLEOTIDE SEQUENCE [LARGE SCALE GENOMIC DNA]</scope>
    <source>
        <strain evidence="7">ATCC 19364 / DSM 1382 / NCIMB 9332 / VKM B-1759</strain>
    </source>
</reference>
<keyword evidence="3" id="KW-0238">DNA-binding</keyword>
<evidence type="ECO:0000259" key="5">
    <source>
        <dbReference type="PROSITE" id="PS51898"/>
    </source>
</evidence>
<dbReference type="GO" id="GO:0006310">
    <property type="term" value="P:DNA recombination"/>
    <property type="evidence" value="ECO:0007669"/>
    <property type="project" value="UniProtKB-KW"/>
</dbReference>
<gene>
    <name evidence="6" type="ORF">DGI_1285</name>
</gene>
<dbReference type="Proteomes" id="UP000016587">
    <property type="component" value="Chromosome"/>
</dbReference>
<dbReference type="Gene3D" id="1.10.443.10">
    <property type="entry name" value="Intergrase catalytic core"/>
    <property type="match status" value="1"/>
</dbReference>
<dbReference type="PANTHER" id="PTHR30629:SF2">
    <property type="entry name" value="PROPHAGE INTEGRASE INTS-RELATED"/>
    <property type="match status" value="1"/>
</dbReference>
<dbReference type="AlphaFoldDB" id="T2GA42"/>
<keyword evidence="7" id="KW-1185">Reference proteome</keyword>
<organism evidence="6 7">
    <name type="scientific">Megalodesulfovibrio gigas (strain ATCC 19364 / DSM 1382 / NCIMB 9332 / VKM B-1759)</name>
    <name type="common">Desulfovibrio gigas</name>
    <dbReference type="NCBI Taxonomy" id="1121448"/>
    <lineage>
        <taxon>Bacteria</taxon>
        <taxon>Pseudomonadati</taxon>
        <taxon>Thermodesulfobacteriota</taxon>
        <taxon>Desulfovibrionia</taxon>
        <taxon>Desulfovibrionales</taxon>
        <taxon>Desulfovibrionaceae</taxon>
        <taxon>Megalodesulfovibrio</taxon>
    </lineage>
</organism>
<evidence type="ECO:0000256" key="2">
    <source>
        <dbReference type="ARBA" id="ARBA00022908"/>
    </source>
</evidence>
<dbReference type="Gene3D" id="1.10.150.130">
    <property type="match status" value="1"/>
</dbReference>
<evidence type="ECO:0000313" key="7">
    <source>
        <dbReference type="Proteomes" id="UP000016587"/>
    </source>
</evidence>
<proteinExistence type="inferred from homology"/>
<dbReference type="GO" id="GO:0015074">
    <property type="term" value="P:DNA integration"/>
    <property type="evidence" value="ECO:0007669"/>
    <property type="project" value="UniProtKB-KW"/>
</dbReference>
<name>T2GA42_MEGG1</name>
<evidence type="ECO:0000256" key="3">
    <source>
        <dbReference type="ARBA" id="ARBA00023125"/>
    </source>
</evidence>
<comment type="similarity">
    <text evidence="1">Belongs to the 'phage' integrase family.</text>
</comment>
<accession>T2GA42</accession>
<feature type="domain" description="Tyr recombinase" evidence="5">
    <location>
        <begin position="199"/>
        <end position="390"/>
    </location>
</feature>